<keyword evidence="8" id="KW-0732">Signal</keyword>
<dbReference type="FunFam" id="2.40.70.10:FF:000031">
    <property type="entry name" value="Aspartyl protease AED1"/>
    <property type="match status" value="1"/>
</dbReference>
<feature type="domain" description="Peptidase A1" evidence="9">
    <location>
        <begin position="91"/>
        <end position="431"/>
    </location>
</feature>
<dbReference type="Pfam" id="PF14541">
    <property type="entry name" value="TAXi_C"/>
    <property type="match status" value="1"/>
</dbReference>
<keyword evidence="7" id="KW-0325">Glycoprotein</keyword>
<dbReference type="GO" id="GO:0005576">
    <property type="term" value="C:extracellular region"/>
    <property type="evidence" value="ECO:0007669"/>
    <property type="project" value="UniProtKB-SubCell"/>
</dbReference>
<dbReference type="GO" id="GO:0004190">
    <property type="term" value="F:aspartic-type endopeptidase activity"/>
    <property type="evidence" value="ECO:0007669"/>
    <property type="project" value="UniProtKB-KW"/>
</dbReference>
<dbReference type="STRING" id="35608.A0A2U1KSW4"/>
<evidence type="ECO:0000256" key="8">
    <source>
        <dbReference type="SAM" id="SignalP"/>
    </source>
</evidence>
<dbReference type="InterPro" id="IPR034161">
    <property type="entry name" value="Pepsin-like_plant"/>
</dbReference>
<dbReference type="CDD" id="cd05476">
    <property type="entry name" value="pepsin_A_like_plant"/>
    <property type="match status" value="1"/>
</dbReference>
<keyword evidence="3" id="KW-0964">Secreted</keyword>
<reference evidence="10 11" key="1">
    <citation type="journal article" date="2018" name="Mol. Plant">
        <title>The genome of Artemisia annua provides insight into the evolution of Asteraceae family and artemisinin biosynthesis.</title>
        <authorList>
            <person name="Shen Q."/>
            <person name="Zhang L."/>
            <person name="Liao Z."/>
            <person name="Wang S."/>
            <person name="Yan T."/>
            <person name="Shi P."/>
            <person name="Liu M."/>
            <person name="Fu X."/>
            <person name="Pan Q."/>
            <person name="Wang Y."/>
            <person name="Lv Z."/>
            <person name="Lu X."/>
            <person name="Zhang F."/>
            <person name="Jiang W."/>
            <person name="Ma Y."/>
            <person name="Chen M."/>
            <person name="Hao X."/>
            <person name="Li L."/>
            <person name="Tang Y."/>
            <person name="Lv G."/>
            <person name="Zhou Y."/>
            <person name="Sun X."/>
            <person name="Brodelius P.E."/>
            <person name="Rose J.K.C."/>
            <person name="Tang K."/>
        </authorList>
    </citation>
    <scope>NUCLEOTIDE SEQUENCE [LARGE SCALE GENOMIC DNA]</scope>
    <source>
        <strain evidence="11">cv. Huhao1</strain>
        <tissue evidence="10">Leaf</tissue>
    </source>
</reference>
<dbReference type="InterPro" id="IPR032799">
    <property type="entry name" value="TAXi_C"/>
</dbReference>
<evidence type="ECO:0000313" key="11">
    <source>
        <dbReference type="Proteomes" id="UP000245207"/>
    </source>
</evidence>
<keyword evidence="4" id="KW-0645">Protease</keyword>
<feature type="signal peptide" evidence="8">
    <location>
        <begin position="1"/>
        <end position="20"/>
    </location>
</feature>
<keyword evidence="11" id="KW-1185">Reference proteome</keyword>
<evidence type="ECO:0000256" key="2">
    <source>
        <dbReference type="ARBA" id="ARBA00007447"/>
    </source>
</evidence>
<dbReference type="PANTHER" id="PTHR47967">
    <property type="entry name" value="OS07G0603500 PROTEIN-RELATED"/>
    <property type="match status" value="1"/>
</dbReference>
<dbReference type="InterPro" id="IPR032861">
    <property type="entry name" value="TAXi_N"/>
</dbReference>
<protein>
    <submittedName>
        <fullName evidence="10">Aspartic peptidase A1 family</fullName>
    </submittedName>
</protein>
<dbReference type="FunFam" id="2.40.70.10:FF:000050">
    <property type="entry name" value="Aspartic proteinase CDR1"/>
    <property type="match status" value="1"/>
</dbReference>
<feature type="chain" id="PRO_5015432908" evidence="8">
    <location>
        <begin position="21"/>
        <end position="438"/>
    </location>
</feature>
<evidence type="ECO:0000256" key="1">
    <source>
        <dbReference type="ARBA" id="ARBA00004613"/>
    </source>
</evidence>
<evidence type="ECO:0000256" key="7">
    <source>
        <dbReference type="ARBA" id="ARBA00023180"/>
    </source>
</evidence>
<keyword evidence="6" id="KW-0378">Hydrolase</keyword>
<evidence type="ECO:0000256" key="5">
    <source>
        <dbReference type="ARBA" id="ARBA00022750"/>
    </source>
</evidence>
<comment type="subcellular location">
    <subcellularLocation>
        <location evidence="1">Secreted</location>
    </subcellularLocation>
</comment>
<comment type="similarity">
    <text evidence="2">Belongs to the peptidase A1 family.</text>
</comment>
<dbReference type="AlphaFoldDB" id="A0A2U1KSW4"/>
<dbReference type="InterPro" id="IPR051708">
    <property type="entry name" value="Plant_Aspart_Prot_A1"/>
</dbReference>
<gene>
    <name evidence="10" type="ORF">CTI12_AA568220</name>
</gene>
<sequence>MAFSSFAFVITLAFLHTAGCYTVAAKGDTITIDLIHRDSIDSPFYDRSMNFSQRIGHAIKRSISSAKHFNAHHNPKGSTYQTQIIPDHGEFLLNISYGNPSHQVLAIADTGSDLSWIQCKPCLKCYKHKGPIFNPKKSTTYKPVACESNTCKVIGTIDANCTKTKSCPFVESYADGSVSNGTISTETITLGDRVLQNIVFGCGFHSDGIFRPTWGGIVGLGGGDYSLVSQMRSFVPGKFSYCLIPFTLTDGISNKSSKMIFGDIDFGPNVVSTPLVAKDPKTFYYVTLEGISVGDQRLNVVSDGSKASMPSPKGNMIIDSGTTLTTLPRKLYNEFEAALKDAINIRTMKDPQKVLSLCYRSAKVTNIPKVTLHFDGADVELNRDNMFVTVSKHIMCLGMQSDSGILPILGNLAQMNYMVGFDLENNMVSFKRTDCEKL</sequence>
<evidence type="ECO:0000259" key="9">
    <source>
        <dbReference type="PROSITE" id="PS51767"/>
    </source>
</evidence>
<dbReference type="GO" id="GO:0006508">
    <property type="term" value="P:proteolysis"/>
    <property type="evidence" value="ECO:0007669"/>
    <property type="project" value="UniProtKB-KW"/>
</dbReference>
<dbReference type="Gene3D" id="2.40.70.10">
    <property type="entry name" value="Acid Proteases"/>
    <property type="match status" value="2"/>
</dbReference>
<dbReference type="PROSITE" id="PS00141">
    <property type="entry name" value="ASP_PROTEASE"/>
    <property type="match status" value="2"/>
</dbReference>
<dbReference type="Proteomes" id="UP000245207">
    <property type="component" value="Unassembled WGS sequence"/>
</dbReference>
<evidence type="ECO:0000313" key="10">
    <source>
        <dbReference type="EMBL" id="PWA39845.1"/>
    </source>
</evidence>
<keyword evidence="5" id="KW-0064">Aspartyl protease</keyword>
<dbReference type="InterPro" id="IPR001969">
    <property type="entry name" value="Aspartic_peptidase_AS"/>
</dbReference>
<accession>A0A2U1KSW4</accession>
<organism evidence="10 11">
    <name type="scientific">Artemisia annua</name>
    <name type="common">Sweet wormwood</name>
    <dbReference type="NCBI Taxonomy" id="35608"/>
    <lineage>
        <taxon>Eukaryota</taxon>
        <taxon>Viridiplantae</taxon>
        <taxon>Streptophyta</taxon>
        <taxon>Embryophyta</taxon>
        <taxon>Tracheophyta</taxon>
        <taxon>Spermatophyta</taxon>
        <taxon>Magnoliopsida</taxon>
        <taxon>eudicotyledons</taxon>
        <taxon>Gunneridae</taxon>
        <taxon>Pentapetalae</taxon>
        <taxon>asterids</taxon>
        <taxon>campanulids</taxon>
        <taxon>Asterales</taxon>
        <taxon>Asteraceae</taxon>
        <taxon>Asteroideae</taxon>
        <taxon>Anthemideae</taxon>
        <taxon>Artemisiinae</taxon>
        <taxon>Artemisia</taxon>
    </lineage>
</organism>
<dbReference type="PROSITE" id="PS51767">
    <property type="entry name" value="PEPTIDASE_A1"/>
    <property type="match status" value="1"/>
</dbReference>
<evidence type="ECO:0000256" key="3">
    <source>
        <dbReference type="ARBA" id="ARBA00022525"/>
    </source>
</evidence>
<dbReference type="Pfam" id="PF14543">
    <property type="entry name" value="TAXi_N"/>
    <property type="match status" value="1"/>
</dbReference>
<proteinExistence type="inferred from homology"/>
<dbReference type="PANTHER" id="PTHR47967:SF66">
    <property type="entry name" value="ASPARTIC PROTEINASE CDR1-RELATED"/>
    <property type="match status" value="1"/>
</dbReference>
<dbReference type="OrthoDB" id="2747330at2759"/>
<name>A0A2U1KSW4_ARTAN</name>
<dbReference type="InterPro" id="IPR021109">
    <property type="entry name" value="Peptidase_aspartic_dom_sf"/>
</dbReference>
<dbReference type="InterPro" id="IPR033121">
    <property type="entry name" value="PEPTIDASE_A1"/>
</dbReference>
<comment type="caution">
    <text evidence="10">The sequence shown here is derived from an EMBL/GenBank/DDBJ whole genome shotgun (WGS) entry which is preliminary data.</text>
</comment>
<evidence type="ECO:0000256" key="6">
    <source>
        <dbReference type="ARBA" id="ARBA00022801"/>
    </source>
</evidence>
<dbReference type="SUPFAM" id="SSF50630">
    <property type="entry name" value="Acid proteases"/>
    <property type="match status" value="1"/>
</dbReference>
<dbReference type="EMBL" id="PKPP01014275">
    <property type="protein sequence ID" value="PWA39845.1"/>
    <property type="molecule type" value="Genomic_DNA"/>
</dbReference>
<evidence type="ECO:0000256" key="4">
    <source>
        <dbReference type="ARBA" id="ARBA00022670"/>
    </source>
</evidence>